<feature type="domain" description="RING-type" evidence="6">
    <location>
        <begin position="86"/>
        <end position="111"/>
    </location>
</feature>
<organism evidence="7">
    <name type="scientific">Fagus sylvatica</name>
    <name type="common">Beechnut</name>
    <dbReference type="NCBI Taxonomy" id="28930"/>
    <lineage>
        <taxon>Eukaryota</taxon>
        <taxon>Viridiplantae</taxon>
        <taxon>Streptophyta</taxon>
        <taxon>Embryophyta</taxon>
        <taxon>Tracheophyta</taxon>
        <taxon>Spermatophyta</taxon>
        <taxon>Magnoliopsida</taxon>
        <taxon>eudicotyledons</taxon>
        <taxon>Gunneridae</taxon>
        <taxon>Pentapetalae</taxon>
        <taxon>rosids</taxon>
        <taxon>fabids</taxon>
        <taxon>Fagales</taxon>
        <taxon>Fagaceae</taxon>
        <taxon>Fagus</taxon>
    </lineage>
</organism>
<keyword evidence="5" id="KW-0862">Zinc</keyword>
<dbReference type="PANTHER" id="PTHR15710">
    <property type="entry name" value="E3 UBIQUITIN-PROTEIN LIGASE PRAJA"/>
    <property type="match status" value="1"/>
</dbReference>
<evidence type="ECO:0000259" key="6">
    <source>
        <dbReference type="Pfam" id="PF17123"/>
    </source>
</evidence>
<dbReference type="InterPro" id="IPR001841">
    <property type="entry name" value="Znf_RING"/>
</dbReference>
<dbReference type="Pfam" id="PF17123">
    <property type="entry name" value="zf-RING_11"/>
    <property type="match status" value="1"/>
</dbReference>
<evidence type="ECO:0000256" key="1">
    <source>
        <dbReference type="ARBA" id="ARBA00000900"/>
    </source>
</evidence>
<dbReference type="EMBL" id="OIVN01005490">
    <property type="protein sequence ID" value="SPD22709.1"/>
    <property type="molecule type" value="Genomic_DNA"/>
</dbReference>
<evidence type="ECO:0000256" key="5">
    <source>
        <dbReference type="ARBA" id="ARBA00022833"/>
    </source>
</evidence>
<proteinExistence type="predicted"/>
<accession>A0A2N9IF69</accession>
<comment type="catalytic activity">
    <reaction evidence="1">
        <text>S-ubiquitinyl-[E2 ubiquitin-conjugating enzyme]-L-cysteine + [acceptor protein]-L-lysine = [E2 ubiquitin-conjugating enzyme]-L-cysteine + N(6)-ubiquitinyl-[acceptor protein]-L-lysine.</text>
        <dbReference type="EC" id="2.3.2.27"/>
    </reaction>
</comment>
<dbReference type="GO" id="GO:0005737">
    <property type="term" value="C:cytoplasm"/>
    <property type="evidence" value="ECO:0007669"/>
    <property type="project" value="TreeGrafter"/>
</dbReference>
<dbReference type="GO" id="GO:0016567">
    <property type="term" value="P:protein ubiquitination"/>
    <property type="evidence" value="ECO:0007669"/>
    <property type="project" value="TreeGrafter"/>
</dbReference>
<keyword evidence="4" id="KW-0863">Zinc-finger</keyword>
<sequence>MLLRFCNVSNNSHLQNPWDSTNTRRIIRRGNPEIDETIMAREESVLNTVLRHTKEQPYFQSNTIPATQSSIQALHKFMLQQQLVGECIICMEEFLVDSVLTRMPCSHAYHGDSSHFCPLCRYSMPH</sequence>
<dbReference type="AlphaFoldDB" id="A0A2N9IF69"/>
<dbReference type="Gene3D" id="3.30.40.10">
    <property type="entry name" value="Zinc/RING finger domain, C3HC4 (zinc finger)"/>
    <property type="match status" value="1"/>
</dbReference>
<dbReference type="PANTHER" id="PTHR15710:SF229">
    <property type="entry name" value="E3 UBIQUITIN-PROTEIN LIGASE RNF181-LIKE"/>
    <property type="match status" value="1"/>
</dbReference>
<gene>
    <name evidence="7" type="ORF">FSB_LOCUS50591</name>
</gene>
<dbReference type="GO" id="GO:0061630">
    <property type="term" value="F:ubiquitin protein ligase activity"/>
    <property type="evidence" value="ECO:0007669"/>
    <property type="project" value="UniProtKB-EC"/>
</dbReference>
<evidence type="ECO:0000256" key="4">
    <source>
        <dbReference type="ARBA" id="ARBA00022771"/>
    </source>
</evidence>
<evidence type="ECO:0000256" key="3">
    <source>
        <dbReference type="ARBA" id="ARBA00022723"/>
    </source>
</evidence>
<evidence type="ECO:0000313" key="7">
    <source>
        <dbReference type="EMBL" id="SPD22709.1"/>
    </source>
</evidence>
<dbReference type="GO" id="GO:0008270">
    <property type="term" value="F:zinc ion binding"/>
    <property type="evidence" value="ECO:0007669"/>
    <property type="project" value="UniProtKB-KW"/>
</dbReference>
<keyword evidence="3" id="KW-0479">Metal-binding</keyword>
<protein>
    <recommendedName>
        <fullName evidence="2">RING-type E3 ubiquitin transferase</fullName>
        <ecNumber evidence="2">2.3.2.27</ecNumber>
    </recommendedName>
</protein>
<evidence type="ECO:0000256" key="2">
    <source>
        <dbReference type="ARBA" id="ARBA00012483"/>
    </source>
</evidence>
<reference evidence="7" key="1">
    <citation type="submission" date="2018-02" db="EMBL/GenBank/DDBJ databases">
        <authorList>
            <person name="Cohen D.B."/>
            <person name="Kent A.D."/>
        </authorList>
    </citation>
    <scope>NUCLEOTIDE SEQUENCE</scope>
</reference>
<dbReference type="EC" id="2.3.2.27" evidence="2"/>
<dbReference type="SUPFAM" id="SSF57850">
    <property type="entry name" value="RING/U-box"/>
    <property type="match status" value="1"/>
</dbReference>
<name>A0A2N9IF69_FAGSY</name>
<dbReference type="InterPro" id="IPR013083">
    <property type="entry name" value="Znf_RING/FYVE/PHD"/>
</dbReference>